<gene>
    <name evidence="7" type="ORF">GH754_14230</name>
</gene>
<feature type="transmembrane region" description="Helical" evidence="6">
    <location>
        <begin position="174"/>
        <end position="194"/>
    </location>
</feature>
<feature type="transmembrane region" description="Helical" evidence="6">
    <location>
        <begin position="239"/>
        <end position="261"/>
    </location>
</feature>
<sequence length="276" mass="31336">MLRKFKLFFKRMFKRYFDDDVGGRAAQLSYFFLLSLFPFIIFLLTLVGYIPITVENILSLVEQFAPGDTMVLIEENVDNLMKERNGQLLSIGLITTLFIASNGVNALVRVINLTYEVEETRSFIVARLISIVLTVAMFFVIIIALLLPVFGKLIGTYIFSFFGANDEFLQVWGMLRWVISIVVMGVIFTFLYKLAPEKRVTITEALPGAIFATLGWQTVSLIFAFYVENFGHYSNTYGSLGVVIVLMIWLYLSALIIILGGEMNATLYKMKRKGLL</sequence>
<dbReference type="EMBL" id="WJNH01000009">
    <property type="protein sequence ID" value="MRG87451.1"/>
    <property type="molecule type" value="Genomic_DNA"/>
</dbReference>
<evidence type="ECO:0000256" key="3">
    <source>
        <dbReference type="ARBA" id="ARBA00022692"/>
    </source>
</evidence>
<dbReference type="GO" id="GO:0005886">
    <property type="term" value="C:plasma membrane"/>
    <property type="evidence" value="ECO:0007669"/>
    <property type="project" value="UniProtKB-SubCell"/>
</dbReference>
<keyword evidence="8" id="KW-1185">Reference proteome</keyword>
<protein>
    <submittedName>
        <fullName evidence="7">YihY family inner membrane protein</fullName>
    </submittedName>
</protein>
<evidence type="ECO:0000256" key="6">
    <source>
        <dbReference type="SAM" id="Phobius"/>
    </source>
</evidence>
<keyword evidence="2" id="KW-1003">Cell membrane</keyword>
<dbReference type="PIRSF" id="PIRSF035875">
    <property type="entry name" value="RNase_BN"/>
    <property type="match status" value="1"/>
</dbReference>
<feature type="transmembrane region" description="Helical" evidence="6">
    <location>
        <begin position="128"/>
        <end position="154"/>
    </location>
</feature>
<keyword evidence="4 6" id="KW-1133">Transmembrane helix</keyword>
<reference evidence="7 8" key="1">
    <citation type="submission" date="2019-11" db="EMBL/GenBank/DDBJ databases">
        <authorList>
            <person name="Li J."/>
        </authorList>
    </citation>
    <scope>NUCLEOTIDE SEQUENCE [LARGE SCALE GENOMIC DNA]</scope>
    <source>
        <strain evidence="7 8">J4</strain>
    </source>
</reference>
<dbReference type="OrthoDB" id="9775903at2"/>
<dbReference type="Pfam" id="PF03631">
    <property type="entry name" value="Virul_fac_BrkB"/>
    <property type="match status" value="1"/>
</dbReference>
<comment type="caution">
    <text evidence="7">The sequence shown here is derived from an EMBL/GenBank/DDBJ whole genome shotgun (WGS) entry which is preliminary data.</text>
</comment>
<organism evidence="7 8">
    <name type="scientific">Salinibacillus xinjiangensis</name>
    <dbReference type="NCBI Taxonomy" id="1229268"/>
    <lineage>
        <taxon>Bacteria</taxon>
        <taxon>Bacillati</taxon>
        <taxon>Bacillota</taxon>
        <taxon>Bacilli</taxon>
        <taxon>Bacillales</taxon>
        <taxon>Bacillaceae</taxon>
        <taxon>Salinibacillus</taxon>
    </lineage>
</organism>
<dbReference type="InterPro" id="IPR017039">
    <property type="entry name" value="Virul_fac_BrkB"/>
</dbReference>
<evidence type="ECO:0000256" key="5">
    <source>
        <dbReference type="ARBA" id="ARBA00023136"/>
    </source>
</evidence>
<dbReference type="PANTHER" id="PTHR30213">
    <property type="entry name" value="INNER MEMBRANE PROTEIN YHJD"/>
    <property type="match status" value="1"/>
</dbReference>
<dbReference type="AlphaFoldDB" id="A0A6G1X8X0"/>
<dbReference type="RefSeq" id="WP_153729340.1">
    <property type="nucleotide sequence ID" value="NZ_WJNH01000009.1"/>
</dbReference>
<evidence type="ECO:0000256" key="1">
    <source>
        <dbReference type="ARBA" id="ARBA00004651"/>
    </source>
</evidence>
<feature type="transmembrane region" description="Helical" evidence="6">
    <location>
        <begin position="88"/>
        <end position="108"/>
    </location>
</feature>
<evidence type="ECO:0000256" key="4">
    <source>
        <dbReference type="ARBA" id="ARBA00022989"/>
    </source>
</evidence>
<feature type="transmembrane region" description="Helical" evidence="6">
    <location>
        <begin position="21"/>
        <end position="50"/>
    </location>
</feature>
<keyword evidence="3 6" id="KW-0812">Transmembrane</keyword>
<evidence type="ECO:0000256" key="2">
    <source>
        <dbReference type="ARBA" id="ARBA00022475"/>
    </source>
</evidence>
<keyword evidence="5 6" id="KW-0472">Membrane</keyword>
<evidence type="ECO:0000313" key="8">
    <source>
        <dbReference type="Proteomes" id="UP000480185"/>
    </source>
</evidence>
<dbReference type="Proteomes" id="UP000480185">
    <property type="component" value="Unassembled WGS sequence"/>
</dbReference>
<feature type="transmembrane region" description="Helical" evidence="6">
    <location>
        <begin position="206"/>
        <end position="227"/>
    </location>
</feature>
<dbReference type="NCBIfam" id="TIGR00765">
    <property type="entry name" value="yihY_not_rbn"/>
    <property type="match status" value="1"/>
</dbReference>
<name>A0A6G1X8X0_9BACI</name>
<comment type="subcellular location">
    <subcellularLocation>
        <location evidence="1">Cell membrane</location>
        <topology evidence="1">Multi-pass membrane protein</topology>
    </subcellularLocation>
</comment>
<dbReference type="PANTHER" id="PTHR30213:SF0">
    <property type="entry name" value="UPF0761 MEMBRANE PROTEIN YIHY"/>
    <property type="match status" value="1"/>
</dbReference>
<evidence type="ECO:0000313" key="7">
    <source>
        <dbReference type="EMBL" id="MRG87451.1"/>
    </source>
</evidence>
<proteinExistence type="predicted"/>
<accession>A0A6G1X8X0</accession>